<name>A0A4U5WQL5_STRLS</name>
<dbReference type="RefSeq" id="WP_137310427.1">
    <property type="nucleotide sequence ID" value="NZ_SZNQ01000001.1"/>
</dbReference>
<keyword evidence="7" id="KW-0511">Multifunctional enzyme</keyword>
<evidence type="ECO:0000259" key="11">
    <source>
        <dbReference type="PROSITE" id="PS52004"/>
    </source>
</evidence>
<evidence type="ECO:0000259" key="10">
    <source>
        <dbReference type="PROSITE" id="PS50075"/>
    </source>
</evidence>
<dbReference type="InterPro" id="IPR049551">
    <property type="entry name" value="PKS_DH_C"/>
</dbReference>
<dbReference type="Proteomes" id="UP000305929">
    <property type="component" value="Unassembled WGS sequence"/>
</dbReference>
<dbReference type="InterPro" id="IPR036736">
    <property type="entry name" value="ACP-like_sf"/>
</dbReference>
<dbReference type="SUPFAM" id="SSF51735">
    <property type="entry name" value="NAD(P)-binding Rossmann-fold domains"/>
    <property type="match status" value="3"/>
</dbReference>
<feature type="active site" description="Proton donor; for dehydratase activity" evidence="9">
    <location>
        <position position="1122"/>
    </location>
</feature>
<organism evidence="13 14">
    <name type="scientific">Streptomyces lasalocidi</name>
    <name type="common">Streptomyces lasaliensis</name>
    <dbReference type="NCBI Taxonomy" id="324833"/>
    <lineage>
        <taxon>Bacteria</taxon>
        <taxon>Bacillati</taxon>
        <taxon>Actinomycetota</taxon>
        <taxon>Actinomycetes</taxon>
        <taxon>Kitasatosporales</taxon>
        <taxon>Streptomycetaceae</taxon>
        <taxon>Streptomyces</taxon>
    </lineage>
</organism>
<dbReference type="Pfam" id="PF16197">
    <property type="entry name" value="KAsynt_C_assoc"/>
    <property type="match status" value="1"/>
</dbReference>
<keyword evidence="8" id="KW-0012">Acyltransferase</keyword>
<dbReference type="PROSITE" id="PS00012">
    <property type="entry name" value="PHOSPHOPANTETHEINE"/>
    <property type="match status" value="1"/>
</dbReference>
<keyword evidence="4" id="KW-0597">Phosphoprotein</keyword>
<dbReference type="CDD" id="cd08956">
    <property type="entry name" value="KR_3_FAS_SDR_x"/>
    <property type="match status" value="1"/>
</dbReference>
<reference evidence="13 14" key="1">
    <citation type="submission" date="2019-04" db="EMBL/GenBank/DDBJ databases">
        <title>Streptomyces lasaliensis sp. nov., an Actinomycete isolated from soil which produces the polyether antibiotic lasalocid.</title>
        <authorList>
            <person name="Erwin G."/>
            <person name="Haber C."/>
        </authorList>
    </citation>
    <scope>NUCLEOTIDE SEQUENCE [LARGE SCALE GENOMIC DNA]</scope>
    <source>
        <strain evidence="13 14">X-537</strain>
    </source>
</reference>
<dbReference type="Pfam" id="PF00698">
    <property type="entry name" value="Acyl_transf_1"/>
    <property type="match status" value="1"/>
</dbReference>
<feature type="domain" description="Ketosynthase family 3 (KS3)" evidence="11">
    <location>
        <begin position="36"/>
        <end position="460"/>
    </location>
</feature>
<dbReference type="Pfam" id="PF22953">
    <property type="entry name" value="SpnB_Rossmann"/>
    <property type="match status" value="1"/>
</dbReference>
<dbReference type="Pfam" id="PF00109">
    <property type="entry name" value="ketoacyl-synt"/>
    <property type="match status" value="1"/>
</dbReference>
<dbReference type="InterPro" id="IPR049900">
    <property type="entry name" value="PKS_mFAS_DH"/>
</dbReference>
<feature type="domain" description="Carrier" evidence="10">
    <location>
        <begin position="1673"/>
        <end position="1748"/>
    </location>
</feature>
<evidence type="ECO:0000256" key="2">
    <source>
        <dbReference type="ARBA" id="ARBA00004792"/>
    </source>
</evidence>
<dbReference type="SUPFAM" id="SSF53901">
    <property type="entry name" value="Thiolase-like"/>
    <property type="match status" value="1"/>
</dbReference>
<dbReference type="SMART" id="SM00823">
    <property type="entry name" value="PKS_PP"/>
    <property type="match status" value="1"/>
</dbReference>
<dbReference type="InterPro" id="IPR015083">
    <property type="entry name" value="NorB/c/GfsB-D-like_docking"/>
</dbReference>
<evidence type="ECO:0000256" key="9">
    <source>
        <dbReference type="PROSITE-ProRule" id="PRU01363"/>
    </source>
</evidence>
<dbReference type="InterPro" id="IPR010080">
    <property type="entry name" value="Thioester_reductase-like_dom"/>
</dbReference>
<dbReference type="SMART" id="SM00825">
    <property type="entry name" value="PKS_KS"/>
    <property type="match status" value="1"/>
</dbReference>
<evidence type="ECO:0000313" key="13">
    <source>
        <dbReference type="EMBL" id="TKT04605.1"/>
    </source>
</evidence>
<dbReference type="InterPro" id="IPR001227">
    <property type="entry name" value="Ac_transferase_dom_sf"/>
</dbReference>
<dbReference type="Gene3D" id="3.30.70.3290">
    <property type="match status" value="1"/>
</dbReference>
<dbReference type="SUPFAM" id="SSF55048">
    <property type="entry name" value="Probable ACP-binding domain of malonyl-CoA ACP transacylase"/>
    <property type="match status" value="1"/>
</dbReference>
<dbReference type="Pfam" id="PF08990">
    <property type="entry name" value="Docking"/>
    <property type="match status" value="1"/>
</dbReference>
<dbReference type="InterPro" id="IPR009081">
    <property type="entry name" value="PP-bd_ACP"/>
</dbReference>
<dbReference type="PROSITE" id="PS52004">
    <property type="entry name" value="KS3_2"/>
    <property type="match status" value="1"/>
</dbReference>
<feature type="region of interest" description="C-terminal hotdog fold" evidence="9">
    <location>
        <begin position="1061"/>
        <end position="1200"/>
    </location>
</feature>
<sequence>MSHEPSEQKLVDYLRWVTADLQKARRRIAELEADAGEPVAIVGMACRFPGGVASPADLWRLVADGVDGISPFPPDRGWDLDRLWDPDPDRPGTTYTKEAGFLHDAALFDAPFFGVSPREAQAMDPQQRLLLETAWEALEDAGIDAATLQGSPTGVFAGVIEQSYLGLEGPQELEGHLLTGKLSSVASGRVAYTFGFEGPAVSVDTACSSSLVAMHLAVRSLRSGECTLALAGGATVTATPSGFVDFSRLRGLAPDGRIKSFAAAADGTSWSEGVGLLVLERLSDARRNGHPVLALLRGSAVNQDGASNGLTAPNGPAQERVIRQALTDAGLTPDDIDAVEAHGTGTRLGDPIEAQALLNTYGQHRPAGRPLHLGSLKSNIGHTVAAAGVGGVIKMVEAMRHGVLPRTLHIDRPTPMVDWDSGAVRLLTEPRDWPDTQRPRRAAVSAFGVSGTNAHVILEQAPDSPTTAAGDDDTGASAPPVLPWLVSAKTETALRAQAERLLAHLGDHPARDLDLAHSLATTRTAHDHRAAVVGAGREDLVAGLTALASGGQDPRLLRGSRDHGRLAYVFTGQGAQRAGMGRELYAAFPAYAAAFDEVAAALDPHLAQPVAESIRDGRGLTDTVNAQPALFAVEVALYRLLESFGVRPDLVAGHSVGELAAAHVAGVLDLADAATLVAARGRLMQSAPRGGVMVAVQAEETEVAELLAGRPGLALAAVNAPGSVVIAGDADAAAEVRAVLAAAGRRTRVLDVSHAFHSPHMDAVLDDFHEAAARVTYHAPRIPVVSTLTGAAARGDELREPGYWTAQLRGTVRYADAVSALRAEGAATVVELGPDAVLAPLAAQTDDGLTALALLRHEHGEAETLTAGLARLHVRGVPVDWAAFFAGTGARRMPLPTYAFERRRYWVEPQKQSGQDPAGLGLRPGEHPLLGAAVHPAGSDEVLFTGRLSPHVRPWPARHTVDGLAVLPSSVLVELAVRAGDELGCTVLEELETGPPLVLPERAGLQVQVRVGSERPGGRAVTVHARPDGSDAPWTRYAHGRLGAAPLGPGDGPAPWPPAGTERVDPTDARALLAPGDGWYGPVFQEVSAVWRGNDAVYAEAALPAATAAQAAEYLLHPALLDAAVHAGHAVVHGGAEGVPQTVTRWRGVRLLARGAAAVRARLAVAGDGALSLALTDRAGLPVASIDAVTLRPLTPGEITEAAERPADSLFQVDWSVPTGTPRRRPVRCGVLGTAPADVHGPRFAGAEDAATALAGAPLDALVLVHRPPRADDMAAVHRATAEVLETVRRHLAEERLSDVPLVVVTRDAVRVRPEDACDPAARAVWGLLRSAQSEAPGRILLVDTDDADPTAAVETVTASGEPQAAVREGRLYLPRLRPAPAVATATAPGLGPNGTVLITGGTGALGALFARHLVHRHRVQQLLLVSRRGEQAPGAGELTAELKELGAQVTIAVCDVGDRDQVAALLAGIPEEHPLTGVIHLAGMRDDGLVGAQTPERMAAVLRPKADAAWHLHELTAGLDLAAFVLFSSVAGVVGGPGQSTYAAANSFLDGLAELRAARGLPATSIAWGLWAQDGGMSADLSETDLRRIARSGFRPVTDASGTAVLDLALGLGRPTLVASPLDVAAVREQAEVPHLFRALVPGTRRRAAQDTEADEPLAARLAGLTAEDRLRIVTEAVKAEVAGVLGHVDAEGVAADRPFQQLGFDSLTAVELRNRVGALAGVRLPATLVFDHPTPAALAGFLLTTLTGDGAGAAAGPGAVDFAKETELAQDVRPAREVVRCATDPQRVLLTGATGFLGAFLLRDLMRTTRATVHCLVRAADEAAALERLRENLVRYAVWEDVDPGRLAVVVGDLGQPRLGLSEEDFDALAATMDAVYHNGARVHWLHPYETLRAANVRGTEEVLRLAARHRSVPVHYVSTVGVFADGAEDGRPLRVTDPTGPAQRLPSGYVQSKWVAEQLTTEAAARGLPVSVYRVDVVSGDQVNGACQTNDFVWLSMKGLIQAGVVPADVDGRFHLLPVDYVSAAIVRVSGQPGSAGGTFHLFNDSSVSLRECVRRLRALGYALEETDWEDWRRRVQEDRGNALLPLLHAFEMMTGDTDRFYPPMDTTETEAALTGSGIVCPPVDEELFARYVRYFVRTGHFPAP</sequence>
<dbReference type="PROSITE" id="PS50075">
    <property type="entry name" value="CARRIER"/>
    <property type="match status" value="1"/>
</dbReference>
<evidence type="ECO:0000256" key="7">
    <source>
        <dbReference type="ARBA" id="ARBA00023268"/>
    </source>
</evidence>
<keyword evidence="14" id="KW-1185">Reference proteome</keyword>
<keyword evidence="6" id="KW-0045">Antibiotic biosynthesis</keyword>
<dbReference type="Pfam" id="PF14765">
    <property type="entry name" value="PS-DH"/>
    <property type="match status" value="1"/>
</dbReference>
<dbReference type="CDD" id="cd05235">
    <property type="entry name" value="SDR_e1"/>
    <property type="match status" value="1"/>
</dbReference>
<dbReference type="GO" id="GO:0004315">
    <property type="term" value="F:3-oxoacyl-[acyl-carrier-protein] synthase activity"/>
    <property type="evidence" value="ECO:0007669"/>
    <property type="project" value="InterPro"/>
</dbReference>
<dbReference type="InterPro" id="IPR014031">
    <property type="entry name" value="Ketoacyl_synth_C"/>
</dbReference>
<dbReference type="GO" id="GO:0031177">
    <property type="term" value="F:phosphopantetheine binding"/>
    <property type="evidence" value="ECO:0007669"/>
    <property type="project" value="InterPro"/>
</dbReference>
<evidence type="ECO:0000256" key="1">
    <source>
        <dbReference type="ARBA" id="ARBA00001957"/>
    </source>
</evidence>
<dbReference type="InterPro" id="IPR049552">
    <property type="entry name" value="PKS_DH_N"/>
</dbReference>
<dbReference type="Gene3D" id="3.40.50.720">
    <property type="entry name" value="NAD(P)-binding Rossmann-like Domain"/>
    <property type="match status" value="2"/>
</dbReference>
<comment type="caution">
    <text evidence="13">The sequence shown here is derived from an EMBL/GenBank/DDBJ whole genome shotgun (WGS) entry which is preliminary data.</text>
</comment>
<feature type="domain" description="PKS/mFAS DH" evidence="12">
    <location>
        <begin position="927"/>
        <end position="1200"/>
    </location>
</feature>
<dbReference type="Pfam" id="PF08659">
    <property type="entry name" value="KR"/>
    <property type="match status" value="1"/>
</dbReference>
<dbReference type="SMART" id="SM00827">
    <property type="entry name" value="PKS_AT"/>
    <property type="match status" value="1"/>
</dbReference>
<dbReference type="EMBL" id="SZNQ01000001">
    <property type="protein sequence ID" value="TKT04605.1"/>
    <property type="molecule type" value="Genomic_DNA"/>
</dbReference>
<dbReference type="Gene3D" id="1.10.1200.10">
    <property type="entry name" value="ACP-like"/>
    <property type="match status" value="1"/>
</dbReference>
<dbReference type="SMART" id="SM00826">
    <property type="entry name" value="PKS_DH"/>
    <property type="match status" value="1"/>
</dbReference>
<dbReference type="Pfam" id="PF21089">
    <property type="entry name" value="PKS_DH_N"/>
    <property type="match status" value="1"/>
</dbReference>
<dbReference type="InterPro" id="IPR042104">
    <property type="entry name" value="PKS_dehydratase_sf"/>
</dbReference>
<feature type="active site" description="Proton acceptor; for dehydratase activity" evidence="9">
    <location>
        <position position="959"/>
    </location>
</feature>
<keyword evidence="5" id="KW-0808">Transferase</keyword>
<dbReference type="InterPro" id="IPR014030">
    <property type="entry name" value="Ketoacyl_synth_N"/>
</dbReference>
<proteinExistence type="predicted"/>
<dbReference type="Gene3D" id="3.40.366.10">
    <property type="entry name" value="Malonyl-Coenzyme A Acyl Carrier Protein, domain 2"/>
    <property type="match status" value="1"/>
</dbReference>
<dbReference type="InterPro" id="IPR020807">
    <property type="entry name" value="PKS_DH"/>
</dbReference>
<dbReference type="InterPro" id="IPR057326">
    <property type="entry name" value="KR_dom"/>
</dbReference>
<dbReference type="PANTHER" id="PTHR43775:SF51">
    <property type="entry name" value="INACTIVE PHENOLPHTHIOCEROL SYNTHESIS POLYKETIDE SYNTHASE TYPE I PKS1-RELATED"/>
    <property type="match status" value="1"/>
</dbReference>
<dbReference type="GO" id="GO:0004312">
    <property type="term" value="F:fatty acid synthase activity"/>
    <property type="evidence" value="ECO:0007669"/>
    <property type="project" value="TreeGrafter"/>
</dbReference>
<dbReference type="InterPro" id="IPR013968">
    <property type="entry name" value="PKS_KR"/>
</dbReference>
<dbReference type="Gene3D" id="3.40.47.10">
    <property type="match status" value="1"/>
</dbReference>
<dbReference type="InterPro" id="IPR020841">
    <property type="entry name" value="PKS_Beta-ketoAc_synthase_dom"/>
</dbReference>
<dbReference type="SUPFAM" id="SSF47336">
    <property type="entry name" value="ACP-like"/>
    <property type="match status" value="1"/>
</dbReference>
<evidence type="ECO:0000256" key="6">
    <source>
        <dbReference type="ARBA" id="ARBA00023194"/>
    </source>
</evidence>
<accession>A0A4U5WQL5</accession>
<dbReference type="InterPro" id="IPR050091">
    <property type="entry name" value="PKS_NRPS_Biosynth_Enz"/>
</dbReference>
<dbReference type="NCBIfam" id="TIGR01746">
    <property type="entry name" value="Thioester-redct"/>
    <property type="match status" value="1"/>
</dbReference>
<dbReference type="InterPro" id="IPR016039">
    <property type="entry name" value="Thiolase-like"/>
</dbReference>
<dbReference type="InterPro" id="IPR013120">
    <property type="entry name" value="FAR_NAD-bd"/>
</dbReference>
<dbReference type="FunFam" id="1.10.1200.10:FF:000007">
    <property type="entry name" value="Probable polyketide synthase pks17"/>
    <property type="match status" value="1"/>
</dbReference>
<dbReference type="CDD" id="cd00833">
    <property type="entry name" value="PKS"/>
    <property type="match status" value="1"/>
</dbReference>
<protein>
    <submittedName>
        <fullName evidence="13">SDR family NAD(P)-dependent oxidoreductase</fullName>
    </submittedName>
</protein>
<dbReference type="GO" id="GO:0006633">
    <property type="term" value="P:fatty acid biosynthetic process"/>
    <property type="evidence" value="ECO:0007669"/>
    <property type="project" value="InterPro"/>
</dbReference>
<dbReference type="Pfam" id="PF07993">
    <property type="entry name" value="NAD_binding_4"/>
    <property type="match status" value="1"/>
</dbReference>
<evidence type="ECO:0000256" key="3">
    <source>
        <dbReference type="ARBA" id="ARBA00022450"/>
    </source>
</evidence>
<dbReference type="InterPro" id="IPR018201">
    <property type="entry name" value="Ketoacyl_synth_AS"/>
</dbReference>
<evidence type="ECO:0000313" key="14">
    <source>
        <dbReference type="Proteomes" id="UP000305929"/>
    </source>
</evidence>
<dbReference type="InterPro" id="IPR014043">
    <property type="entry name" value="Acyl_transferase_dom"/>
</dbReference>
<dbReference type="GO" id="GO:0033068">
    <property type="term" value="P:macrolide biosynthetic process"/>
    <property type="evidence" value="ECO:0007669"/>
    <property type="project" value="UniProtKB-ARBA"/>
</dbReference>
<keyword evidence="3" id="KW-0596">Phosphopantetheine</keyword>
<dbReference type="InterPro" id="IPR032821">
    <property type="entry name" value="PKS_assoc"/>
</dbReference>
<dbReference type="InterPro" id="IPR006162">
    <property type="entry name" value="Ppantetheine_attach_site"/>
</dbReference>
<dbReference type="PANTHER" id="PTHR43775">
    <property type="entry name" value="FATTY ACID SYNTHASE"/>
    <property type="match status" value="1"/>
</dbReference>
<dbReference type="SMART" id="SM00822">
    <property type="entry name" value="PKS_KR"/>
    <property type="match status" value="1"/>
</dbReference>
<evidence type="ECO:0000259" key="12">
    <source>
        <dbReference type="PROSITE" id="PS52019"/>
    </source>
</evidence>
<dbReference type="InterPro" id="IPR036291">
    <property type="entry name" value="NAD(P)-bd_dom_sf"/>
</dbReference>
<dbReference type="InterPro" id="IPR020806">
    <property type="entry name" value="PKS_PP-bd"/>
</dbReference>
<dbReference type="PROSITE" id="PS52019">
    <property type="entry name" value="PKS_MFAS_DH"/>
    <property type="match status" value="1"/>
</dbReference>
<gene>
    <name evidence="13" type="ORF">E4U91_34460</name>
</gene>
<dbReference type="SUPFAM" id="SSF52151">
    <property type="entry name" value="FabD/lysophospholipase-like"/>
    <property type="match status" value="1"/>
</dbReference>
<evidence type="ECO:0000256" key="4">
    <source>
        <dbReference type="ARBA" id="ARBA00022553"/>
    </source>
</evidence>
<dbReference type="Pfam" id="PF00550">
    <property type="entry name" value="PP-binding"/>
    <property type="match status" value="1"/>
</dbReference>
<dbReference type="Gene3D" id="3.10.129.110">
    <property type="entry name" value="Polyketide synthase dehydratase"/>
    <property type="match status" value="1"/>
</dbReference>
<comment type="pathway">
    <text evidence="2">Antibiotic biosynthesis.</text>
</comment>
<dbReference type="InterPro" id="IPR016036">
    <property type="entry name" value="Malonyl_transacylase_ACP-bd"/>
</dbReference>
<evidence type="ECO:0000256" key="5">
    <source>
        <dbReference type="ARBA" id="ARBA00022679"/>
    </source>
</evidence>
<dbReference type="SMART" id="SM01294">
    <property type="entry name" value="PKS_PP_betabranch"/>
    <property type="match status" value="1"/>
</dbReference>
<dbReference type="FunFam" id="3.40.47.10:FF:000019">
    <property type="entry name" value="Polyketide synthase type I"/>
    <property type="match status" value="1"/>
</dbReference>
<comment type="cofactor">
    <cofactor evidence="1">
        <name>pantetheine 4'-phosphate</name>
        <dbReference type="ChEBI" id="CHEBI:47942"/>
    </cofactor>
</comment>
<dbReference type="OrthoDB" id="9778690at2"/>
<dbReference type="InterPro" id="IPR016035">
    <property type="entry name" value="Acyl_Trfase/lysoPLipase"/>
</dbReference>
<dbReference type="Pfam" id="PF02801">
    <property type="entry name" value="Ketoacyl-synt_C"/>
    <property type="match status" value="1"/>
</dbReference>
<dbReference type="PROSITE" id="PS00606">
    <property type="entry name" value="KS3_1"/>
    <property type="match status" value="1"/>
</dbReference>
<feature type="region of interest" description="N-terminal hotdog fold" evidence="9">
    <location>
        <begin position="927"/>
        <end position="1049"/>
    </location>
</feature>
<dbReference type="InterPro" id="IPR055123">
    <property type="entry name" value="SpnB-like_Rossmann"/>
</dbReference>
<evidence type="ECO:0000256" key="8">
    <source>
        <dbReference type="ARBA" id="ARBA00023315"/>
    </source>
</evidence>